<dbReference type="AlphaFoldDB" id="A0A518DNP2"/>
<feature type="signal peptide" evidence="1">
    <location>
        <begin position="1"/>
        <end position="26"/>
    </location>
</feature>
<keyword evidence="3" id="KW-1185">Reference proteome</keyword>
<protein>
    <submittedName>
        <fullName evidence="2">Uncharacterized protein</fullName>
    </submittedName>
</protein>
<sequence precursor="true">MKTIPLAAACTIATLSLLLAAAPADAQALLDITFEGDDVAQHFDPLVNGALLGPVRGALTINSQVDRQTLKPVPVQPLGKYKLTVRAAANNSDTVETNDRIAEILERSGGRSFAACELEFLDADGKPTSFLLYGRVKIETQGLALVSGDFHDFVTVFYAPPAAASLRLVLESRKERLFLERLVLEQETEEGAVNGNPDFRYGEYNLAGWEPDPEGRLYKRPDGKTVLKCGLYGRSSFFPVDDSSRYSFLCHGVGYDTKDGKVTVSFYDEAGNELGNTHLFWGKDMATGAVKSGIQPPPGARLALLKASRVILEKVVVTQDDPAAGAPEE</sequence>
<accession>A0A518DNP2</accession>
<evidence type="ECO:0000313" key="2">
    <source>
        <dbReference type="EMBL" id="QDU93451.1"/>
    </source>
</evidence>
<reference evidence="2 3" key="1">
    <citation type="submission" date="2019-02" db="EMBL/GenBank/DDBJ databases">
        <title>Deep-cultivation of Planctomycetes and their phenomic and genomic characterization uncovers novel biology.</title>
        <authorList>
            <person name="Wiegand S."/>
            <person name="Jogler M."/>
            <person name="Boedeker C."/>
            <person name="Pinto D."/>
            <person name="Vollmers J."/>
            <person name="Rivas-Marin E."/>
            <person name="Kohn T."/>
            <person name="Peeters S.H."/>
            <person name="Heuer A."/>
            <person name="Rast P."/>
            <person name="Oberbeckmann S."/>
            <person name="Bunk B."/>
            <person name="Jeske O."/>
            <person name="Meyerdierks A."/>
            <person name="Storesund J.E."/>
            <person name="Kallscheuer N."/>
            <person name="Luecker S."/>
            <person name="Lage O.M."/>
            <person name="Pohl T."/>
            <person name="Merkel B.J."/>
            <person name="Hornburger P."/>
            <person name="Mueller R.-W."/>
            <person name="Bruemmer F."/>
            <person name="Labrenz M."/>
            <person name="Spormann A.M."/>
            <person name="Op den Camp H."/>
            <person name="Overmann J."/>
            <person name="Amann R."/>
            <person name="Jetten M.S.M."/>
            <person name="Mascher T."/>
            <person name="Medema M.H."/>
            <person name="Devos D.P."/>
            <person name="Kaster A.-K."/>
            <person name="Ovreas L."/>
            <person name="Rohde M."/>
            <person name="Galperin M.Y."/>
            <person name="Jogler C."/>
        </authorList>
    </citation>
    <scope>NUCLEOTIDE SEQUENCE [LARGE SCALE GENOMIC DNA]</scope>
    <source>
        <strain evidence="2 3">Pla85_3_4</strain>
    </source>
</reference>
<dbReference type="KEGG" id="lcre:Pla8534_12310"/>
<dbReference type="RefSeq" id="WP_145050270.1">
    <property type="nucleotide sequence ID" value="NZ_CP036433.1"/>
</dbReference>
<feature type="chain" id="PRO_5021739291" evidence="1">
    <location>
        <begin position="27"/>
        <end position="329"/>
    </location>
</feature>
<dbReference type="Proteomes" id="UP000317648">
    <property type="component" value="Chromosome"/>
</dbReference>
<dbReference type="OrthoDB" id="239472at2"/>
<name>A0A518DNP2_9BACT</name>
<gene>
    <name evidence="2" type="ORF">Pla8534_12310</name>
</gene>
<dbReference type="EMBL" id="CP036433">
    <property type="protein sequence ID" value="QDU93451.1"/>
    <property type="molecule type" value="Genomic_DNA"/>
</dbReference>
<proteinExistence type="predicted"/>
<organism evidence="2 3">
    <name type="scientific">Lignipirellula cremea</name>
    <dbReference type="NCBI Taxonomy" id="2528010"/>
    <lineage>
        <taxon>Bacteria</taxon>
        <taxon>Pseudomonadati</taxon>
        <taxon>Planctomycetota</taxon>
        <taxon>Planctomycetia</taxon>
        <taxon>Pirellulales</taxon>
        <taxon>Pirellulaceae</taxon>
        <taxon>Lignipirellula</taxon>
    </lineage>
</organism>
<evidence type="ECO:0000313" key="3">
    <source>
        <dbReference type="Proteomes" id="UP000317648"/>
    </source>
</evidence>
<keyword evidence="1" id="KW-0732">Signal</keyword>
<evidence type="ECO:0000256" key="1">
    <source>
        <dbReference type="SAM" id="SignalP"/>
    </source>
</evidence>